<sequence>MKIQESAENYLETILILSQKKPNVRSIDIATELGFSKPSVSVAMKNLRNNDLILVDEDGHIHLTPSGLAIAAKIYERHTLISKLLVKLGVDEKTAIEDACRIEHVISSESFEAIKKHAAAMSREED</sequence>
<name>A0A9D1P1K5_9FIRM</name>
<evidence type="ECO:0000256" key="2">
    <source>
        <dbReference type="ARBA" id="ARBA00023015"/>
    </source>
</evidence>
<dbReference type="InterPro" id="IPR022689">
    <property type="entry name" value="Iron_dep_repressor"/>
</dbReference>
<dbReference type="InterPro" id="IPR022687">
    <property type="entry name" value="HTH_DTXR"/>
</dbReference>
<dbReference type="GO" id="GO:0046983">
    <property type="term" value="F:protein dimerization activity"/>
    <property type="evidence" value="ECO:0007669"/>
    <property type="project" value="InterPro"/>
</dbReference>
<dbReference type="GO" id="GO:0003677">
    <property type="term" value="F:DNA binding"/>
    <property type="evidence" value="ECO:0007669"/>
    <property type="project" value="UniProtKB-KW"/>
</dbReference>
<dbReference type="SMART" id="SM00529">
    <property type="entry name" value="HTH_DTXR"/>
    <property type="match status" value="1"/>
</dbReference>
<organism evidence="6 7">
    <name type="scientific">Candidatus Scatomonas pullistercoris</name>
    <dbReference type="NCBI Taxonomy" id="2840920"/>
    <lineage>
        <taxon>Bacteria</taxon>
        <taxon>Bacillati</taxon>
        <taxon>Bacillota</taxon>
        <taxon>Clostridia</taxon>
        <taxon>Lachnospirales</taxon>
        <taxon>Lachnospiraceae</taxon>
        <taxon>Lachnospiraceae incertae sedis</taxon>
        <taxon>Candidatus Scatomonas</taxon>
    </lineage>
</organism>
<dbReference type="SUPFAM" id="SSF47979">
    <property type="entry name" value="Iron-dependent repressor protein, dimerization domain"/>
    <property type="match status" value="1"/>
</dbReference>
<dbReference type="AlphaFoldDB" id="A0A9D1P1K5"/>
<comment type="caution">
    <text evidence="6">The sequence shown here is derived from an EMBL/GenBank/DDBJ whole genome shotgun (WGS) entry which is preliminary data.</text>
</comment>
<keyword evidence="3" id="KW-0238">DNA-binding</keyword>
<accession>A0A9D1P1K5</accession>
<proteinExistence type="inferred from homology"/>
<evidence type="ECO:0000259" key="5">
    <source>
        <dbReference type="PROSITE" id="PS50944"/>
    </source>
</evidence>
<dbReference type="Proteomes" id="UP000824169">
    <property type="component" value="Unassembled WGS sequence"/>
</dbReference>
<dbReference type="InterPro" id="IPR036421">
    <property type="entry name" value="Fe_dep_repressor_sf"/>
</dbReference>
<dbReference type="InterPro" id="IPR036388">
    <property type="entry name" value="WH-like_DNA-bd_sf"/>
</dbReference>
<evidence type="ECO:0000313" key="6">
    <source>
        <dbReference type="EMBL" id="HIV24794.1"/>
    </source>
</evidence>
<dbReference type="InterPro" id="IPR001367">
    <property type="entry name" value="Fe_dep_repressor"/>
</dbReference>
<dbReference type="Gene3D" id="1.10.60.10">
    <property type="entry name" value="Iron dependent repressor, metal binding and dimerisation domain"/>
    <property type="match status" value="1"/>
</dbReference>
<dbReference type="GO" id="GO:0003700">
    <property type="term" value="F:DNA-binding transcription factor activity"/>
    <property type="evidence" value="ECO:0007669"/>
    <property type="project" value="InterPro"/>
</dbReference>
<evidence type="ECO:0000256" key="1">
    <source>
        <dbReference type="ARBA" id="ARBA00007871"/>
    </source>
</evidence>
<dbReference type="SUPFAM" id="SSF46785">
    <property type="entry name" value="Winged helix' DNA-binding domain"/>
    <property type="match status" value="1"/>
</dbReference>
<reference evidence="6" key="1">
    <citation type="submission" date="2020-10" db="EMBL/GenBank/DDBJ databases">
        <authorList>
            <person name="Gilroy R."/>
        </authorList>
    </citation>
    <scope>NUCLEOTIDE SEQUENCE</scope>
    <source>
        <strain evidence="6">CHK188-20938</strain>
    </source>
</reference>
<dbReference type="PROSITE" id="PS50944">
    <property type="entry name" value="HTH_DTXR"/>
    <property type="match status" value="1"/>
</dbReference>
<comment type="similarity">
    <text evidence="1">Belongs to the DtxR/MntR family.</text>
</comment>
<dbReference type="PANTHER" id="PTHR33238:SF7">
    <property type="entry name" value="IRON-DEPENDENT TRANSCRIPTIONAL REGULATOR"/>
    <property type="match status" value="1"/>
</dbReference>
<evidence type="ECO:0000313" key="7">
    <source>
        <dbReference type="Proteomes" id="UP000824169"/>
    </source>
</evidence>
<dbReference type="PANTHER" id="PTHR33238">
    <property type="entry name" value="IRON (METAL) DEPENDENT REPRESSOR, DTXR FAMILY"/>
    <property type="match status" value="1"/>
</dbReference>
<feature type="domain" description="HTH dtxR-type" evidence="5">
    <location>
        <begin position="1"/>
        <end position="64"/>
    </location>
</feature>
<dbReference type="Pfam" id="PF01325">
    <property type="entry name" value="Fe_dep_repress"/>
    <property type="match status" value="1"/>
</dbReference>
<dbReference type="EMBL" id="DVOO01000011">
    <property type="protein sequence ID" value="HIV24794.1"/>
    <property type="molecule type" value="Genomic_DNA"/>
</dbReference>
<dbReference type="GO" id="GO:0046914">
    <property type="term" value="F:transition metal ion binding"/>
    <property type="evidence" value="ECO:0007669"/>
    <property type="project" value="InterPro"/>
</dbReference>
<reference evidence="6" key="2">
    <citation type="journal article" date="2021" name="PeerJ">
        <title>Extensive microbial diversity within the chicken gut microbiome revealed by metagenomics and culture.</title>
        <authorList>
            <person name="Gilroy R."/>
            <person name="Ravi A."/>
            <person name="Getino M."/>
            <person name="Pursley I."/>
            <person name="Horton D.L."/>
            <person name="Alikhan N.F."/>
            <person name="Baker D."/>
            <person name="Gharbi K."/>
            <person name="Hall N."/>
            <person name="Watson M."/>
            <person name="Adriaenssens E.M."/>
            <person name="Foster-Nyarko E."/>
            <person name="Jarju S."/>
            <person name="Secka A."/>
            <person name="Antonio M."/>
            <person name="Oren A."/>
            <person name="Chaudhuri R.R."/>
            <person name="La Ragione R."/>
            <person name="Hildebrand F."/>
            <person name="Pallen M.J."/>
        </authorList>
    </citation>
    <scope>NUCLEOTIDE SEQUENCE</scope>
    <source>
        <strain evidence="6">CHK188-20938</strain>
    </source>
</reference>
<protein>
    <submittedName>
        <fullName evidence="6">Metal-dependent transcriptional regulator</fullName>
    </submittedName>
</protein>
<dbReference type="InterPro" id="IPR036390">
    <property type="entry name" value="WH_DNA-bd_sf"/>
</dbReference>
<dbReference type="InterPro" id="IPR050536">
    <property type="entry name" value="DtxR_MntR_Metal-Reg"/>
</dbReference>
<gene>
    <name evidence="6" type="ORF">IAB71_03255</name>
</gene>
<evidence type="ECO:0000256" key="3">
    <source>
        <dbReference type="ARBA" id="ARBA00023125"/>
    </source>
</evidence>
<keyword evidence="2" id="KW-0805">Transcription regulation</keyword>
<evidence type="ECO:0000256" key="4">
    <source>
        <dbReference type="ARBA" id="ARBA00023163"/>
    </source>
</evidence>
<keyword evidence="4" id="KW-0804">Transcription</keyword>
<dbReference type="Gene3D" id="1.10.10.10">
    <property type="entry name" value="Winged helix-like DNA-binding domain superfamily/Winged helix DNA-binding domain"/>
    <property type="match status" value="1"/>
</dbReference>
<dbReference type="Pfam" id="PF02742">
    <property type="entry name" value="Fe_dep_repr_C"/>
    <property type="match status" value="1"/>
</dbReference>